<evidence type="ECO:0000256" key="4">
    <source>
        <dbReference type="ARBA" id="ARBA00022692"/>
    </source>
</evidence>
<dbReference type="InterPro" id="IPR050189">
    <property type="entry name" value="MFS_Efflux_Transporters"/>
</dbReference>
<evidence type="ECO:0000256" key="5">
    <source>
        <dbReference type="ARBA" id="ARBA00022989"/>
    </source>
</evidence>
<evidence type="ECO:0000256" key="6">
    <source>
        <dbReference type="ARBA" id="ARBA00023136"/>
    </source>
</evidence>
<feature type="transmembrane region" description="Helical" evidence="7">
    <location>
        <begin position="310"/>
        <end position="332"/>
    </location>
</feature>
<keyword evidence="5 7" id="KW-1133">Transmembrane helix</keyword>
<dbReference type="RefSeq" id="WP_012448297.1">
    <property type="nucleotide sequence ID" value="NC_010718.1"/>
</dbReference>
<evidence type="ECO:0000256" key="3">
    <source>
        <dbReference type="ARBA" id="ARBA00022475"/>
    </source>
</evidence>
<evidence type="ECO:0000313" key="10">
    <source>
        <dbReference type="Proteomes" id="UP000001683"/>
    </source>
</evidence>
<feature type="transmembrane region" description="Helical" evidence="7">
    <location>
        <begin position="42"/>
        <end position="66"/>
    </location>
</feature>
<dbReference type="InterPro" id="IPR005829">
    <property type="entry name" value="Sugar_transporter_CS"/>
</dbReference>
<organism evidence="9 10">
    <name type="scientific">Natranaerobius thermophilus (strain ATCC BAA-1301 / DSM 18059 / JW/NM-WN-LF)</name>
    <dbReference type="NCBI Taxonomy" id="457570"/>
    <lineage>
        <taxon>Bacteria</taxon>
        <taxon>Bacillati</taxon>
        <taxon>Bacillota</taxon>
        <taxon>Clostridia</taxon>
        <taxon>Natranaerobiales</taxon>
        <taxon>Natranaerobiaceae</taxon>
        <taxon>Natranaerobius</taxon>
    </lineage>
</organism>
<dbReference type="eggNOG" id="COG2814">
    <property type="taxonomic scope" value="Bacteria"/>
</dbReference>
<dbReference type="SUPFAM" id="SSF103473">
    <property type="entry name" value="MFS general substrate transporter"/>
    <property type="match status" value="1"/>
</dbReference>
<evidence type="ECO:0000256" key="2">
    <source>
        <dbReference type="ARBA" id="ARBA00022448"/>
    </source>
</evidence>
<proteinExistence type="predicted"/>
<keyword evidence="10" id="KW-1185">Reference proteome</keyword>
<feature type="transmembrane region" description="Helical" evidence="7">
    <location>
        <begin position="216"/>
        <end position="236"/>
    </location>
</feature>
<name>B2A615_NATTJ</name>
<dbReference type="PROSITE" id="PS50850">
    <property type="entry name" value="MFS"/>
    <property type="match status" value="1"/>
</dbReference>
<feature type="transmembrane region" description="Helical" evidence="7">
    <location>
        <begin position="256"/>
        <end position="273"/>
    </location>
</feature>
<dbReference type="Proteomes" id="UP000001683">
    <property type="component" value="Chromosome"/>
</dbReference>
<feature type="transmembrane region" description="Helical" evidence="7">
    <location>
        <begin position="9"/>
        <end position="30"/>
    </location>
</feature>
<dbReference type="GO" id="GO:0005886">
    <property type="term" value="C:plasma membrane"/>
    <property type="evidence" value="ECO:0007669"/>
    <property type="project" value="UniProtKB-SubCell"/>
</dbReference>
<dbReference type="InParanoid" id="B2A615"/>
<feature type="transmembrane region" description="Helical" evidence="7">
    <location>
        <begin position="372"/>
        <end position="393"/>
    </location>
</feature>
<dbReference type="PANTHER" id="PTHR43124">
    <property type="entry name" value="PURINE EFFLUX PUMP PBUE"/>
    <property type="match status" value="1"/>
</dbReference>
<dbReference type="Gene3D" id="1.20.1250.20">
    <property type="entry name" value="MFS general substrate transporter like domains"/>
    <property type="match status" value="1"/>
</dbReference>
<protein>
    <submittedName>
        <fullName evidence="9">Major facilitator superfamily MFS_1</fullName>
    </submittedName>
</protein>
<sequence>MQQETKKYLAALSGVPFIMVLGNSLIIPAFPEIQNQLNLTQLEVGLLVTTFSIAAGITIPIVGFISDKYGRKVVLVPSVFLYAIGGLISGFAPIFFNSAYPWIIFGRVVKGIGAGGTGPIAMALAGDLFQSGERSEAMGVLEAANGIGKVVSPILGAIIVVWIWYSVFFVYTIFSLPVAIMLWVVLKEPEQKAGGSSQEEKGYFTRIFDVFKDKKMVLIATYLAGFTVLFSLFGTLSYLSDILEIRYNLEGAPKGIVIALPVIVMAVTSYTTGHFIQSKLLMSKLVVTGLTIIGLSFGGIILLLDNDYALFAGIILIGVGTGLVLTSVNTLVTSTASGRARGGVTSLYGSVRFFGVAFGPPAFGLLVEISRIAMFGTAGIIAILVMGVNLIMIKFGIGRELNLSNSN</sequence>
<dbReference type="InterPro" id="IPR036259">
    <property type="entry name" value="MFS_trans_sf"/>
</dbReference>
<dbReference type="EMBL" id="CP001034">
    <property type="protein sequence ID" value="ACB85432.1"/>
    <property type="molecule type" value="Genomic_DNA"/>
</dbReference>
<dbReference type="PROSITE" id="PS00216">
    <property type="entry name" value="SUGAR_TRANSPORT_1"/>
    <property type="match status" value="1"/>
</dbReference>
<dbReference type="InterPro" id="IPR011701">
    <property type="entry name" value="MFS"/>
</dbReference>
<evidence type="ECO:0000256" key="7">
    <source>
        <dbReference type="SAM" id="Phobius"/>
    </source>
</evidence>
<keyword evidence="2" id="KW-0813">Transport</keyword>
<feature type="transmembrane region" description="Helical" evidence="7">
    <location>
        <begin position="73"/>
        <end position="96"/>
    </location>
</feature>
<dbReference type="OrthoDB" id="9803985at2"/>
<gene>
    <name evidence="9" type="ordered locus">Nther_1860</name>
</gene>
<dbReference type="KEGG" id="nth:Nther_1860"/>
<dbReference type="GO" id="GO:0022857">
    <property type="term" value="F:transmembrane transporter activity"/>
    <property type="evidence" value="ECO:0007669"/>
    <property type="project" value="InterPro"/>
</dbReference>
<dbReference type="FunCoup" id="B2A615">
    <property type="interactions" value="51"/>
</dbReference>
<evidence type="ECO:0000256" key="1">
    <source>
        <dbReference type="ARBA" id="ARBA00004651"/>
    </source>
</evidence>
<dbReference type="Pfam" id="PF07690">
    <property type="entry name" value="MFS_1"/>
    <property type="match status" value="1"/>
</dbReference>
<dbReference type="AlphaFoldDB" id="B2A615"/>
<feature type="transmembrane region" description="Helical" evidence="7">
    <location>
        <begin position="169"/>
        <end position="186"/>
    </location>
</feature>
<feature type="domain" description="Major facilitator superfamily (MFS) profile" evidence="8">
    <location>
        <begin position="8"/>
        <end position="401"/>
    </location>
</feature>
<comment type="subcellular location">
    <subcellularLocation>
        <location evidence="1">Cell membrane</location>
        <topology evidence="1">Multi-pass membrane protein</topology>
    </subcellularLocation>
</comment>
<keyword evidence="3" id="KW-1003">Cell membrane</keyword>
<reference evidence="9 10" key="2">
    <citation type="journal article" date="2011" name="J. Bacteriol.">
        <title>Complete genome sequence of the anaerobic, halophilic alkalithermophile Natranaerobius thermophilus JW/NM-WN-LF.</title>
        <authorList>
            <person name="Zhao B."/>
            <person name="Mesbah N.M."/>
            <person name="Dalin E."/>
            <person name="Goodwin L."/>
            <person name="Nolan M."/>
            <person name="Pitluck S."/>
            <person name="Chertkov O."/>
            <person name="Brettin T.S."/>
            <person name="Han J."/>
            <person name="Larimer F.W."/>
            <person name="Land M.L."/>
            <person name="Hauser L."/>
            <person name="Kyrpides N."/>
            <person name="Wiegel J."/>
        </authorList>
    </citation>
    <scope>NUCLEOTIDE SEQUENCE [LARGE SCALE GENOMIC DNA]</scope>
    <source>
        <strain evidence="10">ATCC BAA-1301 / DSM 18059 / JW/NM-WN-LF</strain>
    </source>
</reference>
<feature type="transmembrane region" description="Helical" evidence="7">
    <location>
        <begin position="285"/>
        <end position="304"/>
    </location>
</feature>
<dbReference type="PANTHER" id="PTHR43124:SF3">
    <property type="entry name" value="CHLORAMPHENICOL EFFLUX PUMP RV0191"/>
    <property type="match status" value="1"/>
</dbReference>
<dbReference type="HOGENOM" id="CLU_001265_10_6_9"/>
<feature type="transmembrane region" description="Helical" evidence="7">
    <location>
        <begin position="344"/>
        <end position="366"/>
    </location>
</feature>
<evidence type="ECO:0000313" key="9">
    <source>
        <dbReference type="EMBL" id="ACB85432.1"/>
    </source>
</evidence>
<keyword evidence="4 7" id="KW-0812">Transmembrane</keyword>
<dbReference type="InterPro" id="IPR020846">
    <property type="entry name" value="MFS_dom"/>
</dbReference>
<dbReference type="STRING" id="457570.Nther_1860"/>
<keyword evidence="6 7" id="KW-0472">Membrane</keyword>
<dbReference type="CDD" id="cd17474">
    <property type="entry name" value="MFS_YfmO_like"/>
    <property type="match status" value="1"/>
</dbReference>
<accession>B2A615</accession>
<reference evidence="9 10" key="1">
    <citation type="submission" date="2008-04" db="EMBL/GenBank/DDBJ databases">
        <title>Complete sequence of chromosome of Natranaerobius thermophilus JW/NM-WN-LF.</title>
        <authorList>
            <consortium name="US DOE Joint Genome Institute"/>
            <person name="Copeland A."/>
            <person name="Lucas S."/>
            <person name="Lapidus A."/>
            <person name="Glavina del Rio T."/>
            <person name="Dalin E."/>
            <person name="Tice H."/>
            <person name="Bruce D."/>
            <person name="Goodwin L."/>
            <person name="Pitluck S."/>
            <person name="Chertkov O."/>
            <person name="Brettin T."/>
            <person name="Detter J.C."/>
            <person name="Han C."/>
            <person name="Kuske C.R."/>
            <person name="Schmutz J."/>
            <person name="Larimer F."/>
            <person name="Land M."/>
            <person name="Hauser L."/>
            <person name="Kyrpides N."/>
            <person name="Lykidis A."/>
            <person name="Mesbah N.M."/>
            <person name="Wiegel J."/>
        </authorList>
    </citation>
    <scope>NUCLEOTIDE SEQUENCE [LARGE SCALE GENOMIC DNA]</scope>
    <source>
        <strain evidence="10">ATCC BAA-1301 / DSM 18059 / JW/NM-WN-LF</strain>
    </source>
</reference>
<evidence type="ECO:0000259" key="8">
    <source>
        <dbReference type="PROSITE" id="PS50850"/>
    </source>
</evidence>